<dbReference type="OrthoDB" id="6132182at2759"/>
<dbReference type="Proteomes" id="UP001152607">
    <property type="component" value="Unassembled WGS sequence"/>
</dbReference>
<keyword evidence="4" id="KW-0732">Signal</keyword>
<evidence type="ECO:0000259" key="6">
    <source>
        <dbReference type="PROSITE" id="PS00498"/>
    </source>
</evidence>
<feature type="domain" description="Tyrosinase copper-binding" evidence="6">
    <location>
        <begin position="352"/>
        <end position="363"/>
    </location>
</feature>
<feature type="region of interest" description="Disordered" evidence="3">
    <location>
        <begin position="15"/>
        <end position="55"/>
    </location>
</feature>
<dbReference type="PRINTS" id="PR00092">
    <property type="entry name" value="TYROSINASE"/>
</dbReference>
<gene>
    <name evidence="7" type="ORF">PDIGIT_LOCUS7496</name>
</gene>
<comment type="caution">
    <text evidence="7">The sequence shown here is derived from an EMBL/GenBank/DDBJ whole genome shotgun (WGS) entry which is preliminary data.</text>
</comment>
<feature type="signal peptide" evidence="4">
    <location>
        <begin position="1"/>
        <end position="17"/>
    </location>
</feature>
<reference evidence="7" key="1">
    <citation type="submission" date="2023-01" db="EMBL/GenBank/DDBJ databases">
        <authorList>
            <person name="Van Ghelder C."/>
            <person name="Rancurel C."/>
        </authorList>
    </citation>
    <scope>NUCLEOTIDE SEQUENCE</scope>
    <source>
        <strain evidence="7">CNCM I-4278</strain>
    </source>
</reference>
<evidence type="ECO:0000259" key="5">
    <source>
        <dbReference type="PROSITE" id="PS00497"/>
    </source>
</evidence>
<keyword evidence="1" id="KW-0479">Metal-binding</keyword>
<sequence length="430" mass="46364">MKASIVAAAALLSSVGAAPPPPHPPPPPPPVLSLRLPTPSQPGPLASGPPQAESQLGTDELADVGLRNLRLFLDAQRVNTKNVGPPGPKDAKKCTLENAAVRREWSALSEKEKKEYIAAVQCLAEKPSKTPSELAPGAKSRYDDFVATHINQTLSIHGTGNFLTWHRYFTWAYEQALRNECGYKGYQPYYNWPKWAEDPRKSPLFDGSDTSISGDGEFIAGRNNTCIPSPDACGISLPPGNGGGCLKSGPFKDFKVNLGPVVPVSANIPPNPQPDGLGYNPRCLSRDISLNASQGWTRDSSVVHLLKENPVYLDFATNMQGNFPEGFLGVHTGGHFTIGADPGGDLFASPGDPAFYFHHAMIDRSYWTWQNLDVENRMFALGGTLTVGNNPPSRNTTLDDVLNLGFVGVPEVQIRDAVDTLAGPFCYVYA</sequence>
<evidence type="ECO:0000256" key="1">
    <source>
        <dbReference type="ARBA" id="ARBA00022723"/>
    </source>
</evidence>
<dbReference type="PROSITE" id="PS00498">
    <property type="entry name" value="TYROSINASE_2"/>
    <property type="match status" value="1"/>
</dbReference>
<keyword evidence="8" id="KW-1185">Reference proteome</keyword>
<organism evidence="7 8">
    <name type="scientific">Periconia digitata</name>
    <dbReference type="NCBI Taxonomy" id="1303443"/>
    <lineage>
        <taxon>Eukaryota</taxon>
        <taxon>Fungi</taxon>
        <taxon>Dikarya</taxon>
        <taxon>Ascomycota</taxon>
        <taxon>Pezizomycotina</taxon>
        <taxon>Dothideomycetes</taxon>
        <taxon>Pleosporomycetidae</taxon>
        <taxon>Pleosporales</taxon>
        <taxon>Massarineae</taxon>
        <taxon>Periconiaceae</taxon>
        <taxon>Periconia</taxon>
    </lineage>
</organism>
<dbReference type="SUPFAM" id="SSF48056">
    <property type="entry name" value="Di-copper centre-containing domain"/>
    <property type="match status" value="1"/>
</dbReference>
<proteinExistence type="predicted"/>
<dbReference type="PANTHER" id="PTHR11474:SF125">
    <property type="entry name" value="N-ACETYL-6-HYDROXYTRYPTOPHAN OXIDASE IVOB-RELATED"/>
    <property type="match status" value="1"/>
</dbReference>
<feature type="compositionally biased region" description="Pro residues" evidence="3">
    <location>
        <begin position="18"/>
        <end position="31"/>
    </location>
</feature>
<dbReference type="PROSITE" id="PS00497">
    <property type="entry name" value="TYROSINASE_1"/>
    <property type="match status" value="1"/>
</dbReference>
<dbReference type="PANTHER" id="PTHR11474">
    <property type="entry name" value="TYROSINASE FAMILY MEMBER"/>
    <property type="match status" value="1"/>
</dbReference>
<evidence type="ECO:0000256" key="2">
    <source>
        <dbReference type="ARBA" id="ARBA00023002"/>
    </source>
</evidence>
<accession>A0A9W4UGG0</accession>
<dbReference type="Pfam" id="PF00264">
    <property type="entry name" value="Tyrosinase"/>
    <property type="match status" value="1"/>
</dbReference>
<protein>
    <recommendedName>
        <fullName evidence="5 6">Tyrosinase copper-binding domain-containing protein</fullName>
    </recommendedName>
</protein>
<evidence type="ECO:0000256" key="3">
    <source>
        <dbReference type="SAM" id="MobiDB-lite"/>
    </source>
</evidence>
<dbReference type="GO" id="GO:0046872">
    <property type="term" value="F:metal ion binding"/>
    <property type="evidence" value="ECO:0007669"/>
    <property type="project" value="UniProtKB-KW"/>
</dbReference>
<dbReference type="InterPro" id="IPR002227">
    <property type="entry name" value="Tyrosinase_Cu-bd"/>
</dbReference>
<dbReference type="InterPro" id="IPR008922">
    <property type="entry name" value="Di-copper_centre_dom_sf"/>
</dbReference>
<dbReference type="InterPro" id="IPR050316">
    <property type="entry name" value="Tyrosinase/Hemocyanin"/>
</dbReference>
<dbReference type="EMBL" id="CAOQHR010000005">
    <property type="protein sequence ID" value="CAI6334436.1"/>
    <property type="molecule type" value="Genomic_DNA"/>
</dbReference>
<dbReference type="Gene3D" id="1.10.1280.10">
    <property type="entry name" value="Di-copper center containing domain from catechol oxidase"/>
    <property type="match status" value="1"/>
</dbReference>
<dbReference type="GO" id="GO:0016491">
    <property type="term" value="F:oxidoreductase activity"/>
    <property type="evidence" value="ECO:0007669"/>
    <property type="project" value="UniProtKB-KW"/>
</dbReference>
<evidence type="ECO:0000313" key="7">
    <source>
        <dbReference type="EMBL" id="CAI6334436.1"/>
    </source>
</evidence>
<feature type="chain" id="PRO_5040917512" description="Tyrosinase copper-binding domain-containing protein" evidence="4">
    <location>
        <begin position="18"/>
        <end position="430"/>
    </location>
</feature>
<keyword evidence="2" id="KW-0560">Oxidoreductase</keyword>
<evidence type="ECO:0000256" key="4">
    <source>
        <dbReference type="SAM" id="SignalP"/>
    </source>
</evidence>
<dbReference type="AlphaFoldDB" id="A0A9W4UGG0"/>
<evidence type="ECO:0000313" key="8">
    <source>
        <dbReference type="Proteomes" id="UP001152607"/>
    </source>
</evidence>
<feature type="domain" description="Tyrosinase copper-binding" evidence="5">
    <location>
        <begin position="157"/>
        <end position="174"/>
    </location>
</feature>
<name>A0A9W4UGG0_9PLEO</name>